<proteinExistence type="predicted"/>
<dbReference type="EMBL" id="BPVZ01000503">
    <property type="protein sequence ID" value="GKV51494.1"/>
    <property type="molecule type" value="Genomic_DNA"/>
</dbReference>
<keyword evidence="3" id="KW-0472">Membrane</keyword>
<feature type="compositionally biased region" description="Polar residues" evidence="2">
    <location>
        <begin position="38"/>
        <end position="50"/>
    </location>
</feature>
<keyword evidence="1" id="KW-0175">Coiled coil</keyword>
<evidence type="ECO:0000313" key="4">
    <source>
        <dbReference type="EMBL" id="GKV51494.1"/>
    </source>
</evidence>
<feature type="region of interest" description="Disordered" evidence="2">
    <location>
        <begin position="1"/>
        <end position="75"/>
    </location>
</feature>
<feature type="coiled-coil region" evidence="1">
    <location>
        <begin position="104"/>
        <end position="182"/>
    </location>
</feature>
<feature type="compositionally biased region" description="Basic and acidic residues" evidence="2">
    <location>
        <begin position="1"/>
        <end position="10"/>
    </location>
</feature>
<reference evidence="4 5" key="1">
    <citation type="journal article" date="2021" name="Commun. Biol.">
        <title>The genome of Shorea leprosula (Dipterocarpaceae) highlights the ecological relevance of drought in aseasonal tropical rainforests.</title>
        <authorList>
            <person name="Ng K.K.S."/>
            <person name="Kobayashi M.J."/>
            <person name="Fawcett J.A."/>
            <person name="Hatakeyama M."/>
            <person name="Paape T."/>
            <person name="Ng C.H."/>
            <person name="Ang C.C."/>
            <person name="Tnah L.H."/>
            <person name="Lee C.T."/>
            <person name="Nishiyama T."/>
            <person name="Sese J."/>
            <person name="O'Brien M.J."/>
            <person name="Copetti D."/>
            <person name="Mohd Noor M.I."/>
            <person name="Ong R.C."/>
            <person name="Putra M."/>
            <person name="Sireger I.Z."/>
            <person name="Indrioko S."/>
            <person name="Kosugi Y."/>
            <person name="Izuno A."/>
            <person name="Isagi Y."/>
            <person name="Lee S.L."/>
            <person name="Shimizu K.K."/>
        </authorList>
    </citation>
    <scope>NUCLEOTIDE SEQUENCE [LARGE SCALE GENOMIC DNA]</scope>
    <source>
        <strain evidence="4">214</strain>
    </source>
</reference>
<name>A0AAV5MQS5_9ROSI</name>
<keyword evidence="3" id="KW-1133">Transmembrane helix</keyword>
<accession>A0AAV5MQS5</accession>
<gene>
    <name evidence="4" type="ORF">SLEP1_g58143</name>
</gene>
<feature type="transmembrane region" description="Helical" evidence="3">
    <location>
        <begin position="84"/>
        <end position="103"/>
    </location>
</feature>
<evidence type="ECO:0000313" key="5">
    <source>
        <dbReference type="Proteomes" id="UP001054252"/>
    </source>
</evidence>
<protein>
    <submittedName>
        <fullName evidence="4">Uncharacterized protein</fullName>
    </submittedName>
</protein>
<comment type="caution">
    <text evidence="4">The sequence shown here is derived from an EMBL/GenBank/DDBJ whole genome shotgun (WGS) entry which is preliminary data.</text>
</comment>
<evidence type="ECO:0000256" key="2">
    <source>
        <dbReference type="SAM" id="MobiDB-lite"/>
    </source>
</evidence>
<evidence type="ECO:0000256" key="1">
    <source>
        <dbReference type="SAM" id="Coils"/>
    </source>
</evidence>
<dbReference type="AlphaFoldDB" id="A0AAV5MQS5"/>
<evidence type="ECO:0000256" key="3">
    <source>
        <dbReference type="SAM" id="Phobius"/>
    </source>
</evidence>
<organism evidence="4 5">
    <name type="scientific">Rubroshorea leprosula</name>
    <dbReference type="NCBI Taxonomy" id="152421"/>
    <lineage>
        <taxon>Eukaryota</taxon>
        <taxon>Viridiplantae</taxon>
        <taxon>Streptophyta</taxon>
        <taxon>Embryophyta</taxon>
        <taxon>Tracheophyta</taxon>
        <taxon>Spermatophyta</taxon>
        <taxon>Magnoliopsida</taxon>
        <taxon>eudicotyledons</taxon>
        <taxon>Gunneridae</taxon>
        <taxon>Pentapetalae</taxon>
        <taxon>rosids</taxon>
        <taxon>malvids</taxon>
        <taxon>Malvales</taxon>
        <taxon>Dipterocarpaceae</taxon>
        <taxon>Rubroshorea</taxon>
    </lineage>
</organism>
<keyword evidence="5" id="KW-1185">Reference proteome</keyword>
<dbReference type="Proteomes" id="UP001054252">
    <property type="component" value="Unassembled WGS sequence"/>
</dbReference>
<sequence length="237" mass="26617">MAHQGDDSGADRSFGGGGDLGDAPSLEHGTVSPLLPPQSGSETVGGTDQPQGRKRKNREISKAGQPAEKEGMGKDAKYRAKKKVNVFIISFAGIVLNFYYIMYFQVAQQELEKEKNDLKAENEELKREIGQLKWDRVGLEKQVLELKAEVKEAVADKERAVAEKERTEKSYFQKELEKANQKLEEMAKYDPFSDLGIFSQMDGSVSLPFLLKLLKTYGFFLLLHRKKPSPPCTYYSS</sequence>
<keyword evidence="3" id="KW-0812">Transmembrane</keyword>